<dbReference type="RefSeq" id="XP_067480996.1">
    <property type="nucleotide sequence ID" value="XM_067628469.1"/>
</dbReference>
<feature type="transmembrane region" description="Helical" evidence="2">
    <location>
        <begin position="33"/>
        <end position="55"/>
    </location>
</feature>
<organism evidence="3 4">
    <name type="scientific">Aspergillus brasiliensis (strain CBS 101740 / IMI 381727 / IBT 21946)</name>
    <dbReference type="NCBI Taxonomy" id="767769"/>
    <lineage>
        <taxon>Eukaryota</taxon>
        <taxon>Fungi</taxon>
        <taxon>Dikarya</taxon>
        <taxon>Ascomycota</taxon>
        <taxon>Pezizomycotina</taxon>
        <taxon>Eurotiomycetes</taxon>
        <taxon>Eurotiomycetidae</taxon>
        <taxon>Eurotiales</taxon>
        <taxon>Aspergillaceae</taxon>
        <taxon>Aspergillus</taxon>
        <taxon>Aspergillus subgen. Circumdati</taxon>
    </lineage>
</organism>
<gene>
    <name evidence="3" type="ORF">ASPBRDRAFT_64416</name>
</gene>
<keyword evidence="2" id="KW-0472">Membrane</keyword>
<name>A0A1L9UPW4_ASPBC</name>
<evidence type="ECO:0000313" key="3">
    <source>
        <dbReference type="EMBL" id="OJJ73748.1"/>
    </source>
</evidence>
<sequence>MSTSNHAIHRVHEYESRSDSTPTTTELTLQARVGLAFGILGAIMLTIILTSLIVLRIQRGPSITLWTLFSRKPLPKRRTRQDESAAAAAAGLSDEERGTSPPPAYTHPLSEETPKADTVIQPQQAHITPSLRKELNLHIDTTHPPPSRISTTTTATTTKQKPTPLRTMSDTEILRSSTSPEKEREAHSTLKVQIHHDHHNNPYYNRLRTGSPRSPASTGNGSSGTRSDRLHPPEEYAVPPDSPDVIVLPSPRELQKFRINVYR</sequence>
<evidence type="ECO:0000313" key="4">
    <source>
        <dbReference type="Proteomes" id="UP000184499"/>
    </source>
</evidence>
<proteinExistence type="predicted"/>
<keyword evidence="2" id="KW-0812">Transmembrane</keyword>
<dbReference type="EMBL" id="KV878682">
    <property type="protein sequence ID" value="OJJ73748.1"/>
    <property type="molecule type" value="Genomic_DNA"/>
</dbReference>
<evidence type="ECO:0000256" key="1">
    <source>
        <dbReference type="SAM" id="MobiDB-lite"/>
    </source>
</evidence>
<feature type="compositionally biased region" description="Polar residues" evidence="1">
    <location>
        <begin position="211"/>
        <end position="225"/>
    </location>
</feature>
<feature type="region of interest" description="Disordered" evidence="1">
    <location>
        <begin position="75"/>
        <end position="123"/>
    </location>
</feature>
<feature type="region of interest" description="Disordered" evidence="1">
    <location>
        <begin position="138"/>
        <end position="251"/>
    </location>
</feature>
<dbReference type="GeneID" id="93580957"/>
<feature type="region of interest" description="Disordered" evidence="1">
    <location>
        <begin position="1"/>
        <end position="24"/>
    </location>
</feature>
<dbReference type="OrthoDB" id="4501818at2759"/>
<feature type="compositionally biased region" description="Low complexity" evidence="1">
    <location>
        <begin position="148"/>
        <end position="164"/>
    </location>
</feature>
<dbReference type="OMA" id="MSQHEYM"/>
<accession>A0A1L9UPW4</accession>
<keyword evidence="2" id="KW-1133">Transmembrane helix</keyword>
<evidence type="ECO:0000256" key="2">
    <source>
        <dbReference type="SAM" id="Phobius"/>
    </source>
</evidence>
<dbReference type="AlphaFoldDB" id="A0A1L9UPW4"/>
<feature type="compositionally biased region" description="Polar residues" evidence="1">
    <location>
        <begin position="166"/>
        <end position="179"/>
    </location>
</feature>
<dbReference type="VEuPathDB" id="FungiDB:ASPBRDRAFT_64416"/>
<keyword evidence="4" id="KW-1185">Reference proteome</keyword>
<dbReference type="Proteomes" id="UP000184499">
    <property type="component" value="Unassembled WGS sequence"/>
</dbReference>
<reference evidence="4" key="1">
    <citation type="journal article" date="2017" name="Genome Biol.">
        <title>Comparative genomics reveals high biological diversity and specific adaptations in the industrially and medically important fungal genus Aspergillus.</title>
        <authorList>
            <person name="de Vries R.P."/>
            <person name="Riley R."/>
            <person name="Wiebenga A."/>
            <person name="Aguilar-Osorio G."/>
            <person name="Amillis S."/>
            <person name="Uchima C.A."/>
            <person name="Anderluh G."/>
            <person name="Asadollahi M."/>
            <person name="Askin M."/>
            <person name="Barry K."/>
            <person name="Battaglia E."/>
            <person name="Bayram O."/>
            <person name="Benocci T."/>
            <person name="Braus-Stromeyer S.A."/>
            <person name="Caldana C."/>
            <person name="Canovas D."/>
            <person name="Cerqueira G.C."/>
            <person name="Chen F."/>
            <person name="Chen W."/>
            <person name="Choi C."/>
            <person name="Clum A."/>
            <person name="Dos Santos R.A."/>
            <person name="Damasio A.R."/>
            <person name="Diallinas G."/>
            <person name="Emri T."/>
            <person name="Fekete E."/>
            <person name="Flipphi M."/>
            <person name="Freyberg S."/>
            <person name="Gallo A."/>
            <person name="Gournas C."/>
            <person name="Habgood R."/>
            <person name="Hainaut M."/>
            <person name="Harispe M.L."/>
            <person name="Henrissat B."/>
            <person name="Hilden K.S."/>
            <person name="Hope R."/>
            <person name="Hossain A."/>
            <person name="Karabika E."/>
            <person name="Karaffa L."/>
            <person name="Karanyi Z."/>
            <person name="Krasevec N."/>
            <person name="Kuo A."/>
            <person name="Kusch H."/>
            <person name="LaButti K."/>
            <person name="Lagendijk E.L."/>
            <person name="Lapidus A."/>
            <person name="Levasseur A."/>
            <person name="Lindquist E."/>
            <person name="Lipzen A."/>
            <person name="Logrieco A.F."/>
            <person name="MacCabe A."/>
            <person name="Maekelae M.R."/>
            <person name="Malavazi I."/>
            <person name="Melin P."/>
            <person name="Meyer V."/>
            <person name="Mielnichuk N."/>
            <person name="Miskei M."/>
            <person name="Molnar A.P."/>
            <person name="Mule G."/>
            <person name="Ngan C.Y."/>
            <person name="Orejas M."/>
            <person name="Orosz E."/>
            <person name="Ouedraogo J.P."/>
            <person name="Overkamp K.M."/>
            <person name="Park H.-S."/>
            <person name="Perrone G."/>
            <person name="Piumi F."/>
            <person name="Punt P.J."/>
            <person name="Ram A.F."/>
            <person name="Ramon A."/>
            <person name="Rauscher S."/>
            <person name="Record E."/>
            <person name="Riano-Pachon D.M."/>
            <person name="Robert V."/>
            <person name="Roehrig J."/>
            <person name="Ruller R."/>
            <person name="Salamov A."/>
            <person name="Salih N.S."/>
            <person name="Samson R.A."/>
            <person name="Sandor E."/>
            <person name="Sanguinetti M."/>
            <person name="Schuetze T."/>
            <person name="Sepcic K."/>
            <person name="Shelest E."/>
            <person name="Sherlock G."/>
            <person name="Sophianopoulou V."/>
            <person name="Squina F.M."/>
            <person name="Sun H."/>
            <person name="Susca A."/>
            <person name="Todd R.B."/>
            <person name="Tsang A."/>
            <person name="Unkles S.E."/>
            <person name="van de Wiele N."/>
            <person name="van Rossen-Uffink D."/>
            <person name="Oliveira J.V."/>
            <person name="Vesth T.C."/>
            <person name="Visser J."/>
            <person name="Yu J.-H."/>
            <person name="Zhou M."/>
            <person name="Andersen M.R."/>
            <person name="Archer D.B."/>
            <person name="Baker S.E."/>
            <person name="Benoit I."/>
            <person name="Brakhage A.A."/>
            <person name="Braus G.H."/>
            <person name="Fischer R."/>
            <person name="Frisvad J.C."/>
            <person name="Goldman G.H."/>
            <person name="Houbraken J."/>
            <person name="Oakley B."/>
            <person name="Pocsi I."/>
            <person name="Scazzocchio C."/>
            <person name="Seiboth B."/>
            <person name="vanKuyk P.A."/>
            <person name="Wortman J."/>
            <person name="Dyer P.S."/>
            <person name="Grigoriev I.V."/>
        </authorList>
    </citation>
    <scope>NUCLEOTIDE SEQUENCE [LARGE SCALE GENOMIC DNA]</scope>
    <source>
        <strain evidence="4">CBS 101740 / IMI 381727 / IBT 21946</strain>
    </source>
</reference>
<protein>
    <submittedName>
        <fullName evidence="3">Uncharacterized protein</fullName>
    </submittedName>
</protein>